<dbReference type="GO" id="GO:0005506">
    <property type="term" value="F:iron ion binding"/>
    <property type="evidence" value="ECO:0007669"/>
    <property type="project" value="InterPro"/>
</dbReference>
<dbReference type="Pfam" id="PF00067">
    <property type="entry name" value="p450"/>
    <property type="match status" value="1"/>
</dbReference>
<dbReference type="FunFam" id="1.10.630.10:FF:000018">
    <property type="entry name" value="Cytochrome P450 monooxygenase"/>
    <property type="match status" value="1"/>
</dbReference>
<evidence type="ECO:0000313" key="10">
    <source>
        <dbReference type="Proteomes" id="UP000236732"/>
    </source>
</evidence>
<dbReference type="OrthoDB" id="4133219at2"/>
<dbReference type="InterPro" id="IPR001128">
    <property type="entry name" value="Cyt_P450"/>
</dbReference>
<sequence>MLTADAIPDFPFERPNALDPPPQLAELREQCPVSHIRLPSGDVATLVTKYDDARAVMADPRFSRNLAREGAARLATTKDGGVFGRRREGTMDIGEGQGHMRWRRLLSRWFTARKMEVWRPRVQAMTDDLLDAMLAKGSPGNLSAGLALQLPVRVICALVGAPSEDQDKFAHWSSVMLTLTRFSQDEVDQAYREFNAYVSDLVDHNRENPGDDLLSELTQISDAEDGRLSQAELIATVRGLLLAGHETTSNMIAIMMAMLLSDRKRFEDVIDEPDLIPGTVEEVLRLDNTLSVLGGVPRFLTEDLELSDVAIPAGTTLIPHIATANRDPGKFTDPDSFDPRRENSAQHLTFGAGPHYCLGQPLARVELQIVLGTLAQRLPELRLRDSVDDLKLRVGMMSGGLQDVWVTW</sequence>
<dbReference type="PRINTS" id="PR00359">
    <property type="entry name" value="BP450"/>
</dbReference>
<dbReference type="Proteomes" id="UP000236732">
    <property type="component" value="Unassembled WGS sequence"/>
</dbReference>
<keyword evidence="5 8" id="KW-0560">Oxidoreductase</keyword>
<protein>
    <submittedName>
        <fullName evidence="9">Cytochrome P450</fullName>
    </submittedName>
</protein>
<proteinExistence type="inferred from homology"/>
<keyword evidence="10" id="KW-1185">Reference proteome</keyword>
<evidence type="ECO:0000256" key="4">
    <source>
        <dbReference type="ARBA" id="ARBA00022723"/>
    </source>
</evidence>
<dbReference type="InterPro" id="IPR002397">
    <property type="entry name" value="Cyt_P450_B"/>
</dbReference>
<dbReference type="RefSeq" id="WP_103962660.1">
    <property type="nucleotide sequence ID" value="NZ_FNVT01000021.1"/>
</dbReference>
<evidence type="ECO:0000256" key="6">
    <source>
        <dbReference type="ARBA" id="ARBA00023004"/>
    </source>
</evidence>
<gene>
    <name evidence="9" type="ORF">SAMN05444920_12123</name>
</gene>
<dbReference type="InterPro" id="IPR036396">
    <property type="entry name" value="Cyt_P450_sf"/>
</dbReference>
<dbReference type="InterPro" id="IPR017972">
    <property type="entry name" value="Cyt_P450_CS"/>
</dbReference>
<dbReference type="AlphaFoldDB" id="A0A1H6EXB0"/>
<dbReference type="SUPFAM" id="SSF48264">
    <property type="entry name" value="Cytochrome P450"/>
    <property type="match status" value="1"/>
</dbReference>
<evidence type="ECO:0000256" key="7">
    <source>
        <dbReference type="ARBA" id="ARBA00023033"/>
    </source>
</evidence>
<evidence type="ECO:0000256" key="3">
    <source>
        <dbReference type="ARBA" id="ARBA00022617"/>
    </source>
</evidence>
<organism evidence="9 10">
    <name type="scientific">Nonomuraea solani</name>
    <dbReference type="NCBI Taxonomy" id="1144553"/>
    <lineage>
        <taxon>Bacteria</taxon>
        <taxon>Bacillati</taxon>
        <taxon>Actinomycetota</taxon>
        <taxon>Actinomycetes</taxon>
        <taxon>Streptosporangiales</taxon>
        <taxon>Streptosporangiaceae</taxon>
        <taxon>Nonomuraea</taxon>
    </lineage>
</organism>
<dbReference type="PANTHER" id="PTHR46696">
    <property type="entry name" value="P450, PUTATIVE (EUROFUNG)-RELATED"/>
    <property type="match status" value="1"/>
</dbReference>
<dbReference type="GO" id="GO:0020037">
    <property type="term" value="F:heme binding"/>
    <property type="evidence" value="ECO:0007669"/>
    <property type="project" value="InterPro"/>
</dbReference>
<keyword evidence="7 8" id="KW-0503">Monooxygenase</keyword>
<dbReference type="GO" id="GO:0016705">
    <property type="term" value="F:oxidoreductase activity, acting on paired donors, with incorporation or reduction of molecular oxygen"/>
    <property type="evidence" value="ECO:0007669"/>
    <property type="project" value="InterPro"/>
</dbReference>
<evidence type="ECO:0000256" key="8">
    <source>
        <dbReference type="RuleBase" id="RU000461"/>
    </source>
</evidence>
<keyword evidence="4 8" id="KW-0479">Metal-binding</keyword>
<dbReference type="EMBL" id="FNVT01000021">
    <property type="protein sequence ID" value="SEH01575.1"/>
    <property type="molecule type" value="Genomic_DNA"/>
</dbReference>
<comment type="similarity">
    <text evidence="2 8">Belongs to the cytochrome P450 family.</text>
</comment>
<dbReference type="CDD" id="cd11031">
    <property type="entry name" value="Cyp158A-like"/>
    <property type="match status" value="1"/>
</dbReference>
<name>A0A1H6EXB0_9ACTN</name>
<dbReference type="PRINTS" id="PR00385">
    <property type="entry name" value="P450"/>
</dbReference>
<evidence type="ECO:0000256" key="2">
    <source>
        <dbReference type="ARBA" id="ARBA00010617"/>
    </source>
</evidence>
<dbReference type="GO" id="GO:0004497">
    <property type="term" value="F:monooxygenase activity"/>
    <property type="evidence" value="ECO:0007669"/>
    <property type="project" value="UniProtKB-KW"/>
</dbReference>
<evidence type="ECO:0000313" key="9">
    <source>
        <dbReference type="EMBL" id="SEH01575.1"/>
    </source>
</evidence>
<keyword evidence="3 8" id="KW-0349">Heme</keyword>
<dbReference type="PANTHER" id="PTHR46696:SF5">
    <property type="entry name" value="CYTOCHROME P450 BJ-1"/>
    <property type="match status" value="1"/>
</dbReference>
<comment type="cofactor">
    <cofactor evidence="1">
        <name>heme</name>
        <dbReference type="ChEBI" id="CHEBI:30413"/>
    </cofactor>
</comment>
<evidence type="ECO:0000256" key="5">
    <source>
        <dbReference type="ARBA" id="ARBA00023002"/>
    </source>
</evidence>
<keyword evidence="6 8" id="KW-0408">Iron</keyword>
<dbReference type="Gene3D" id="1.10.630.10">
    <property type="entry name" value="Cytochrome P450"/>
    <property type="match status" value="1"/>
</dbReference>
<evidence type="ECO:0000256" key="1">
    <source>
        <dbReference type="ARBA" id="ARBA00001971"/>
    </source>
</evidence>
<accession>A0A1H6EXB0</accession>
<dbReference type="PROSITE" id="PS00086">
    <property type="entry name" value="CYTOCHROME_P450"/>
    <property type="match status" value="1"/>
</dbReference>
<reference evidence="9 10" key="1">
    <citation type="submission" date="2016-10" db="EMBL/GenBank/DDBJ databases">
        <authorList>
            <person name="de Groot N.N."/>
        </authorList>
    </citation>
    <scope>NUCLEOTIDE SEQUENCE [LARGE SCALE GENOMIC DNA]</scope>
    <source>
        <strain evidence="9 10">CGMCC 4.7037</strain>
    </source>
</reference>